<evidence type="ECO:0000256" key="9">
    <source>
        <dbReference type="RuleBase" id="RU003422"/>
    </source>
</evidence>
<dbReference type="GO" id="GO:0006312">
    <property type="term" value="P:mitotic recombination"/>
    <property type="evidence" value="ECO:0007669"/>
    <property type="project" value="TreeGrafter"/>
</dbReference>
<keyword evidence="6" id="KW-0539">Nucleus</keyword>
<keyword evidence="3 9" id="KW-0547">Nucleotide-binding</keyword>
<dbReference type="GO" id="GO:0140664">
    <property type="term" value="F:ATP-dependent DNA damage sensor activity"/>
    <property type="evidence" value="ECO:0007669"/>
    <property type="project" value="InterPro"/>
</dbReference>
<dbReference type="InterPro" id="IPR010995">
    <property type="entry name" value="DNA_repair_Rad51/TF_NusA_a-hlx"/>
</dbReference>
<keyword evidence="8" id="KW-0131">Cell cycle</keyword>
<dbReference type="PANTHER" id="PTHR22942">
    <property type="entry name" value="RECA/RAD51/RADA DNA STRAND-PAIRING FAMILY MEMBER"/>
    <property type="match status" value="1"/>
</dbReference>
<dbReference type="GO" id="GO:0070192">
    <property type="term" value="P:chromosome organization involved in meiotic cell cycle"/>
    <property type="evidence" value="ECO:0007669"/>
    <property type="project" value="TreeGrafter"/>
</dbReference>
<dbReference type="InterPro" id="IPR013632">
    <property type="entry name" value="Rad51_C"/>
</dbReference>
<keyword evidence="4 9" id="KW-0067">ATP-binding</keyword>
<evidence type="ECO:0000259" key="11">
    <source>
        <dbReference type="PROSITE" id="PS50162"/>
    </source>
</evidence>
<dbReference type="GO" id="GO:0003697">
    <property type="term" value="F:single-stranded DNA binding"/>
    <property type="evidence" value="ECO:0007669"/>
    <property type="project" value="TreeGrafter"/>
</dbReference>
<proteinExistence type="inferred from homology"/>
<dbReference type="SUPFAM" id="SSF47794">
    <property type="entry name" value="Rad51 N-terminal domain-like"/>
    <property type="match status" value="1"/>
</dbReference>
<dbReference type="PROSITE" id="PS50162">
    <property type="entry name" value="RECA_2"/>
    <property type="match status" value="1"/>
</dbReference>
<feature type="region of interest" description="Disordered" evidence="10">
    <location>
        <begin position="1"/>
        <end position="27"/>
    </location>
</feature>
<keyword evidence="14" id="KW-1185">Reference proteome</keyword>
<dbReference type="NCBIfam" id="TIGR02238">
    <property type="entry name" value="recomb_DMC1"/>
    <property type="match status" value="1"/>
</dbReference>
<evidence type="ECO:0000256" key="6">
    <source>
        <dbReference type="ARBA" id="ARBA00023242"/>
    </source>
</evidence>
<feature type="domain" description="RecA family profile 1" evidence="11">
    <location>
        <begin position="114"/>
        <end position="285"/>
    </location>
</feature>
<sequence length="355" mass="39062">MKQAKKQQQTQVQQHAPLADAETQLSGQDDEMDMEPAYNEIDRLEQHGINAADIGKLKTAGLCTVLAVLMCTKKEMLNIKGITDQKAEKIYEAASKIETMGYVSGLQILEKRKKIKKITTGSRQFDMLLQGGVESQGITEAFGEFRTGKTQLAHTLCVTAQLPKSQGGGEGKVLYIDTENTFRPERIKQISQRYQVDPQEVLNNIMVGRSFTVDSLSTLITQAAGAMVEEQFALMIIDSIMAPFRVDYSGRGELSERQQVLGKVLSKIQKISEQFNIAVFMSNQVMADPGAGMTYAADPKKPIGGNILAHASTTRLYLRKGKGEQRVCKIFDSPSIPEGECIFQISEGGIIDATD</sequence>
<accession>A0A078A560</accession>
<name>A0A078A560_STYLE</name>
<gene>
    <name evidence="13" type="primary">Contig16673.g17760</name>
    <name evidence="13" type="ORF">STYLEM_4874</name>
</gene>
<feature type="compositionally biased region" description="Low complexity" evidence="10">
    <location>
        <begin position="1"/>
        <end position="14"/>
    </location>
</feature>
<dbReference type="SMART" id="SM00382">
    <property type="entry name" value="AAA"/>
    <property type="match status" value="1"/>
</dbReference>
<dbReference type="InterPro" id="IPR016467">
    <property type="entry name" value="DNA_recomb/repair_RecA-like"/>
</dbReference>
<dbReference type="PROSITE" id="PS50163">
    <property type="entry name" value="RECA_3"/>
    <property type="match status" value="1"/>
</dbReference>
<evidence type="ECO:0000313" key="13">
    <source>
        <dbReference type="EMBL" id="CDW75879.1"/>
    </source>
</evidence>
<evidence type="ECO:0000256" key="7">
    <source>
        <dbReference type="ARBA" id="ARBA00023254"/>
    </source>
</evidence>
<dbReference type="InParanoid" id="A0A078A560"/>
<dbReference type="OrthoDB" id="10251254at2759"/>
<dbReference type="Pfam" id="PF08423">
    <property type="entry name" value="Rad51"/>
    <property type="match status" value="1"/>
</dbReference>
<evidence type="ECO:0000259" key="12">
    <source>
        <dbReference type="PROSITE" id="PS50163"/>
    </source>
</evidence>
<dbReference type="GO" id="GO:0000150">
    <property type="term" value="F:DNA strand exchange activity"/>
    <property type="evidence" value="ECO:0007669"/>
    <property type="project" value="InterPro"/>
</dbReference>
<evidence type="ECO:0000256" key="8">
    <source>
        <dbReference type="ARBA" id="ARBA00023306"/>
    </source>
</evidence>
<dbReference type="InterPro" id="IPR011940">
    <property type="entry name" value="Dmc1"/>
</dbReference>
<evidence type="ECO:0000256" key="2">
    <source>
        <dbReference type="ARBA" id="ARBA00008897"/>
    </source>
</evidence>
<dbReference type="GO" id="GO:0000794">
    <property type="term" value="C:condensed nuclear chromosome"/>
    <property type="evidence" value="ECO:0007669"/>
    <property type="project" value="TreeGrafter"/>
</dbReference>
<dbReference type="Gene3D" id="3.40.50.300">
    <property type="entry name" value="P-loop containing nucleotide triphosphate hydrolases"/>
    <property type="match status" value="1"/>
</dbReference>
<dbReference type="SUPFAM" id="SSF52540">
    <property type="entry name" value="P-loop containing nucleoside triphosphate hydrolases"/>
    <property type="match status" value="1"/>
</dbReference>
<dbReference type="GO" id="GO:0000730">
    <property type="term" value="P:DNA recombinase assembly"/>
    <property type="evidence" value="ECO:0007669"/>
    <property type="project" value="TreeGrafter"/>
</dbReference>
<evidence type="ECO:0000256" key="10">
    <source>
        <dbReference type="SAM" id="MobiDB-lite"/>
    </source>
</evidence>
<evidence type="ECO:0000256" key="4">
    <source>
        <dbReference type="ARBA" id="ARBA00022840"/>
    </source>
</evidence>
<feature type="domain" description="RecA family profile 2" evidence="12">
    <location>
        <begin position="292"/>
        <end position="355"/>
    </location>
</feature>
<dbReference type="GO" id="GO:0003690">
    <property type="term" value="F:double-stranded DNA binding"/>
    <property type="evidence" value="ECO:0007669"/>
    <property type="project" value="TreeGrafter"/>
</dbReference>
<organism evidence="13 14">
    <name type="scientific">Stylonychia lemnae</name>
    <name type="common">Ciliate</name>
    <dbReference type="NCBI Taxonomy" id="5949"/>
    <lineage>
        <taxon>Eukaryota</taxon>
        <taxon>Sar</taxon>
        <taxon>Alveolata</taxon>
        <taxon>Ciliophora</taxon>
        <taxon>Intramacronucleata</taxon>
        <taxon>Spirotrichea</taxon>
        <taxon>Stichotrichia</taxon>
        <taxon>Sporadotrichida</taxon>
        <taxon>Oxytrichidae</taxon>
        <taxon>Stylonychinae</taxon>
        <taxon>Stylonychia</taxon>
    </lineage>
</organism>
<dbReference type="AlphaFoldDB" id="A0A078A560"/>
<dbReference type="OMA" id="ANPMKPV"/>
<dbReference type="InterPro" id="IPR020587">
    <property type="entry name" value="RecA_monomer-monomer_interface"/>
</dbReference>
<dbReference type="InterPro" id="IPR020588">
    <property type="entry name" value="RecA_ATP-bd"/>
</dbReference>
<dbReference type="Gene3D" id="1.10.150.20">
    <property type="entry name" value="5' to 3' exonuclease, C-terminal subdomain"/>
    <property type="match status" value="1"/>
</dbReference>
<evidence type="ECO:0000256" key="1">
    <source>
        <dbReference type="ARBA" id="ARBA00004123"/>
    </source>
</evidence>
<evidence type="ECO:0000313" key="14">
    <source>
        <dbReference type="Proteomes" id="UP000039865"/>
    </source>
</evidence>
<dbReference type="InterPro" id="IPR027417">
    <property type="entry name" value="P-loop_NTPase"/>
</dbReference>
<keyword evidence="5" id="KW-0238">DNA-binding</keyword>
<dbReference type="Proteomes" id="UP000039865">
    <property type="component" value="Unassembled WGS sequence"/>
</dbReference>
<dbReference type="FunCoup" id="A0A078A560">
    <property type="interactions" value="4"/>
</dbReference>
<dbReference type="InterPro" id="IPR003593">
    <property type="entry name" value="AAA+_ATPase"/>
</dbReference>
<evidence type="ECO:0000256" key="5">
    <source>
        <dbReference type="ARBA" id="ARBA00023125"/>
    </source>
</evidence>
<protein>
    <submittedName>
        <fullName evidence="13">Meiotic recombination protein dmc1-like protein</fullName>
    </submittedName>
</protein>
<comment type="similarity">
    <text evidence="2">Belongs to the RecA family. DMC1 subfamily.</text>
</comment>
<keyword evidence="7" id="KW-0469">Meiosis</keyword>
<dbReference type="PIRSF" id="PIRSF005856">
    <property type="entry name" value="Rad51"/>
    <property type="match status" value="1"/>
</dbReference>
<dbReference type="GO" id="GO:0042148">
    <property type="term" value="P:DNA strand invasion"/>
    <property type="evidence" value="ECO:0007669"/>
    <property type="project" value="TreeGrafter"/>
</dbReference>
<dbReference type="EMBL" id="CCKQ01004718">
    <property type="protein sequence ID" value="CDW75879.1"/>
    <property type="molecule type" value="Genomic_DNA"/>
</dbReference>
<reference evidence="13 14" key="1">
    <citation type="submission" date="2014-06" db="EMBL/GenBank/DDBJ databases">
        <authorList>
            <person name="Swart Estienne"/>
        </authorList>
    </citation>
    <scope>NUCLEOTIDE SEQUENCE [LARGE SCALE GENOMIC DNA]</scope>
    <source>
        <strain evidence="13 14">130c</strain>
    </source>
</reference>
<dbReference type="FunFam" id="3.40.50.300:FF:000239">
    <property type="entry name" value="Meiotic recombination protein DMC1"/>
    <property type="match status" value="1"/>
</dbReference>
<evidence type="ECO:0000256" key="3">
    <source>
        <dbReference type="ARBA" id="ARBA00022741"/>
    </source>
</evidence>
<dbReference type="GO" id="GO:0005524">
    <property type="term" value="F:ATP binding"/>
    <property type="evidence" value="ECO:0007669"/>
    <property type="project" value="UniProtKB-KW"/>
</dbReference>
<dbReference type="GO" id="GO:0007131">
    <property type="term" value="P:reciprocal meiotic recombination"/>
    <property type="evidence" value="ECO:0007669"/>
    <property type="project" value="InterPro"/>
</dbReference>
<dbReference type="NCBIfam" id="NF003301">
    <property type="entry name" value="PRK04301.1"/>
    <property type="match status" value="1"/>
</dbReference>
<comment type="subcellular location">
    <subcellularLocation>
        <location evidence="1">Nucleus</location>
    </subcellularLocation>
</comment>
<dbReference type="PANTHER" id="PTHR22942:SF30">
    <property type="entry name" value="MEIOTIC RECOMBINATION PROTEIN DMC1_LIM15 HOMOLOG"/>
    <property type="match status" value="1"/>
</dbReference>